<dbReference type="Proteomes" id="UP001054252">
    <property type="component" value="Unassembled WGS sequence"/>
</dbReference>
<evidence type="ECO:0000313" key="3">
    <source>
        <dbReference type="Proteomes" id="UP001054252"/>
    </source>
</evidence>
<proteinExistence type="predicted"/>
<comment type="caution">
    <text evidence="2">The sequence shown here is derived from an EMBL/GenBank/DDBJ whole genome shotgun (WGS) entry which is preliminary data.</text>
</comment>
<dbReference type="AlphaFoldDB" id="A0AAV5MKT7"/>
<feature type="region of interest" description="Disordered" evidence="1">
    <location>
        <begin position="1"/>
        <end position="40"/>
    </location>
</feature>
<dbReference type="InterPro" id="IPR032157">
    <property type="entry name" value="PAC4"/>
</dbReference>
<dbReference type="EMBL" id="BPVZ01000381">
    <property type="protein sequence ID" value="GKV50601.1"/>
    <property type="molecule type" value="Genomic_DNA"/>
</dbReference>
<keyword evidence="3" id="KW-1185">Reference proteome</keyword>
<protein>
    <submittedName>
        <fullName evidence="2">Uncharacterized protein</fullName>
    </submittedName>
</protein>
<evidence type="ECO:0000313" key="2">
    <source>
        <dbReference type="EMBL" id="GKV50601.1"/>
    </source>
</evidence>
<reference evidence="2 3" key="1">
    <citation type="journal article" date="2021" name="Commun. Biol.">
        <title>The genome of Shorea leprosula (Dipterocarpaceae) highlights the ecological relevance of drought in aseasonal tropical rainforests.</title>
        <authorList>
            <person name="Ng K.K.S."/>
            <person name="Kobayashi M.J."/>
            <person name="Fawcett J.A."/>
            <person name="Hatakeyama M."/>
            <person name="Paape T."/>
            <person name="Ng C.H."/>
            <person name="Ang C.C."/>
            <person name="Tnah L.H."/>
            <person name="Lee C.T."/>
            <person name="Nishiyama T."/>
            <person name="Sese J."/>
            <person name="O'Brien M.J."/>
            <person name="Copetti D."/>
            <person name="Mohd Noor M.I."/>
            <person name="Ong R.C."/>
            <person name="Putra M."/>
            <person name="Sireger I.Z."/>
            <person name="Indrioko S."/>
            <person name="Kosugi Y."/>
            <person name="Izuno A."/>
            <person name="Isagi Y."/>
            <person name="Lee S.L."/>
            <person name="Shimizu K.K."/>
        </authorList>
    </citation>
    <scope>NUCLEOTIDE SEQUENCE [LARGE SCALE GENOMIC DNA]</scope>
    <source>
        <strain evidence="2">214</strain>
    </source>
</reference>
<dbReference type="GO" id="GO:0043248">
    <property type="term" value="P:proteasome assembly"/>
    <property type="evidence" value="ECO:0007669"/>
    <property type="project" value="InterPro"/>
</dbReference>
<name>A0AAV5MKT7_9ROSI</name>
<organism evidence="2 3">
    <name type="scientific">Rubroshorea leprosula</name>
    <dbReference type="NCBI Taxonomy" id="152421"/>
    <lineage>
        <taxon>Eukaryota</taxon>
        <taxon>Viridiplantae</taxon>
        <taxon>Streptophyta</taxon>
        <taxon>Embryophyta</taxon>
        <taxon>Tracheophyta</taxon>
        <taxon>Spermatophyta</taxon>
        <taxon>Magnoliopsida</taxon>
        <taxon>eudicotyledons</taxon>
        <taxon>Gunneridae</taxon>
        <taxon>Pentapetalae</taxon>
        <taxon>rosids</taxon>
        <taxon>malvids</taxon>
        <taxon>Malvales</taxon>
        <taxon>Dipterocarpaceae</taxon>
        <taxon>Rubroshorea</taxon>
    </lineage>
</organism>
<accession>A0AAV5MKT7</accession>
<dbReference type="PANTHER" id="PTHR33559:SF1">
    <property type="entry name" value="PROTEASOME ASSEMBLY CHAPERONE 4"/>
    <property type="match status" value="1"/>
</dbReference>
<sequence length="136" mass="14602">MAEKESEYDDTSDSNQSAISLSNSKISRRTLAPPPTPPLVVLKSPALASSSMTLPSTSKSFFSLNRYMHGSVATLRNSVTCTQLHRHDLNTVGVTSILGGSSDNTGSGIARRLVLKTDLNIIFACNIPKNRPLLDV</sequence>
<gene>
    <name evidence="2" type="ORF">SLEP1_g57305</name>
</gene>
<evidence type="ECO:0000256" key="1">
    <source>
        <dbReference type="SAM" id="MobiDB-lite"/>
    </source>
</evidence>
<feature type="compositionally biased region" description="Acidic residues" evidence="1">
    <location>
        <begin position="1"/>
        <end position="12"/>
    </location>
</feature>
<feature type="compositionally biased region" description="Polar residues" evidence="1">
    <location>
        <begin position="13"/>
        <end position="25"/>
    </location>
</feature>
<dbReference type="PANTHER" id="PTHR33559">
    <property type="entry name" value="PROTEASOME ASSEMBLY CHAPERONE 4"/>
    <property type="match status" value="1"/>
</dbReference>